<organism evidence="7 8">
    <name type="scientific">Sphaerisporangium dianthi</name>
    <dbReference type="NCBI Taxonomy" id="1436120"/>
    <lineage>
        <taxon>Bacteria</taxon>
        <taxon>Bacillati</taxon>
        <taxon>Actinomycetota</taxon>
        <taxon>Actinomycetes</taxon>
        <taxon>Streptosporangiales</taxon>
        <taxon>Streptosporangiaceae</taxon>
        <taxon>Sphaerisporangium</taxon>
    </lineage>
</organism>
<evidence type="ECO:0000256" key="4">
    <source>
        <dbReference type="ARBA" id="ARBA00022679"/>
    </source>
</evidence>
<keyword evidence="8" id="KW-1185">Reference proteome</keyword>
<dbReference type="PROSITE" id="PS51096">
    <property type="entry name" value="PTS_EIIA_TYPE_4"/>
    <property type="match status" value="1"/>
</dbReference>
<dbReference type="GO" id="GO:0047324">
    <property type="term" value="F:phosphoenolpyruvate-glycerone phosphotransferase activity"/>
    <property type="evidence" value="ECO:0007669"/>
    <property type="project" value="UniProtKB-EC"/>
</dbReference>
<dbReference type="RefSeq" id="WP_380841931.1">
    <property type="nucleotide sequence ID" value="NZ_JBHSFP010000012.1"/>
</dbReference>
<evidence type="ECO:0000256" key="5">
    <source>
        <dbReference type="ARBA" id="ARBA00046577"/>
    </source>
</evidence>
<accession>A0ABV9CIF0</accession>
<dbReference type="NCBIfam" id="TIGR02364">
    <property type="entry name" value="dha_pts"/>
    <property type="match status" value="1"/>
</dbReference>
<comment type="function">
    <text evidence="2">Component of the dihydroxyacetone kinase complex, which is responsible for the phosphoenolpyruvate (PEP)-dependent phosphorylation of dihydroxyacetone. DhaM serves as the phosphoryl donor. Is phosphorylated by phosphoenolpyruvate in an EI- and HPr-dependent reaction, and a phosphorelay system on histidine residues finally leads to phosphoryl transfer to DhaL and dihydroxyacetone.</text>
</comment>
<feature type="domain" description="PTS EIIA type-4" evidence="6">
    <location>
        <begin position="7"/>
        <end position="130"/>
    </location>
</feature>
<comment type="subunit">
    <text evidence="5">Homodimer. The dihydroxyacetone kinase complex is composed of a homodimer of DhaM, a homodimer of DhaK and the subunit DhaL.</text>
</comment>
<dbReference type="PANTHER" id="PTHR38594:SF1">
    <property type="entry name" value="PEP-DEPENDENT DIHYDROXYACETONE KINASE, PHOSPHORYL DONOR SUBUNIT DHAM"/>
    <property type="match status" value="1"/>
</dbReference>
<evidence type="ECO:0000256" key="2">
    <source>
        <dbReference type="ARBA" id="ARBA00002788"/>
    </source>
</evidence>
<reference evidence="8" key="1">
    <citation type="journal article" date="2019" name="Int. J. Syst. Evol. Microbiol.">
        <title>The Global Catalogue of Microorganisms (GCM) 10K type strain sequencing project: providing services to taxonomists for standard genome sequencing and annotation.</title>
        <authorList>
            <consortium name="The Broad Institute Genomics Platform"/>
            <consortium name="The Broad Institute Genome Sequencing Center for Infectious Disease"/>
            <person name="Wu L."/>
            <person name="Ma J."/>
        </authorList>
    </citation>
    <scope>NUCLEOTIDE SEQUENCE [LARGE SCALE GENOMIC DNA]</scope>
    <source>
        <strain evidence="8">CGMCC 4.7132</strain>
    </source>
</reference>
<dbReference type="Gene3D" id="3.40.50.510">
    <property type="entry name" value="Phosphotransferase system, mannose-type IIA component"/>
    <property type="match status" value="1"/>
</dbReference>
<keyword evidence="7" id="KW-0418">Kinase</keyword>
<name>A0ABV9CIF0_9ACTN</name>
<evidence type="ECO:0000256" key="3">
    <source>
        <dbReference type="ARBA" id="ARBA00012095"/>
    </source>
</evidence>
<evidence type="ECO:0000313" key="7">
    <source>
        <dbReference type="EMBL" id="MFC4532991.1"/>
    </source>
</evidence>
<proteinExistence type="predicted"/>
<dbReference type="EC" id="2.7.1.121" evidence="3"/>
<dbReference type="SUPFAM" id="SSF53062">
    <property type="entry name" value="PTS system fructose IIA component-like"/>
    <property type="match status" value="1"/>
</dbReference>
<dbReference type="InterPro" id="IPR039643">
    <property type="entry name" value="DhaM"/>
</dbReference>
<sequence>MTIPGEQVGIVLVSHSDALARETAALVRQIAGPHVRVAPAGGTDDGGCGTSADKIAAAIEEVDQGIGVLMIPDLGSSVLTARLFERPPTVVVADVPFVEGAISAAVLAATGAPLPSVLDAADDARTYRKL</sequence>
<evidence type="ECO:0000256" key="1">
    <source>
        <dbReference type="ARBA" id="ARBA00001113"/>
    </source>
</evidence>
<evidence type="ECO:0000259" key="6">
    <source>
        <dbReference type="PROSITE" id="PS51096"/>
    </source>
</evidence>
<dbReference type="InterPro" id="IPR012844">
    <property type="entry name" value="DhaM_N"/>
</dbReference>
<protein>
    <recommendedName>
        <fullName evidence="3">phosphoenolpyruvate--glycerone phosphotransferase</fullName>
        <ecNumber evidence="3">2.7.1.121</ecNumber>
    </recommendedName>
</protein>
<dbReference type="Proteomes" id="UP001596004">
    <property type="component" value="Unassembled WGS sequence"/>
</dbReference>
<evidence type="ECO:0000313" key="8">
    <source>
        <dbReference type="Proteomes" id="UP001596004"/>
    </source>
</evidence>
<dbReference type="InterPro" id="IPR004701">
    <property type="entry name" value="PTS_EIIA_man-typ"/>
</dbReference>
<keyword evidence="4 7" id="KW-0808">Transferase</keyword>
<dbReference type="InterPro" id="IPR036662">
    <property type="entry name" value="PTS_EIIA_man-typ_sf"/>
</dbReference>
<comment type="catalytic activity">
    <reaction evidence="1">
        <text>dihydroxyacetone + phosphoenolpyruvate = dihydroxyacetone phosphate + pyruvate</text>
        <dbReference type="Rhea" id="RHEA:18381"/>
        <dbReference type="ChEBI" id="CHEBI:15361"/>
        <dbReference type="ChEBI" id="CHEBI:16016"/>
        <dbReference type="ChEBI" id="CHEBI:57642"/>
        <dbReference type="ChEBI" id="CHEBI:58702"/>
        <dbReference type="EC" id="2.7.1.121"/>
    </reaction>
</comment>
<gene>
    <name evidence="7" type="primary">dhaM</name>
    <name evidence="7" type="ORF">ACFO60_19615</name>
</gene>
<dbReference type="PANTHER" id="PTHR38594">
    <property type="entry name" value="PEP-DEPENDENT DIHYDROXYACETONE KINASE, PHOSPHORYL DONOR SUBUNIT DHAM"/>
    <property type="match status" value="1"/>
</dbReference>
<comment type="caution">
    <text evidence="7">The sequence shown here is derived from an EMBL/GenBank/DDBJ whole genome shotgun (WGS) entry which is preliminary data.</text>
</comment>
<dbReference type="EMBL" id="JBHSFP010000012">
    <property type="protein sequence ID" value="MFC4532991.1"/>
    <property type="molecule type" value="Genomic_DNA"/>
</dbReference>
<dbReference type="Pfam" id="PF03610">
    <property type="entry name" value="EIIA-man"/>
    <property type="match status" value="1"/>
</dbReference>